<feature type="region of interest" description="Disordered" evidence="1">
    <location>
        <begin position="1"/>
        <end position="21"/>
    </location>
</feature>
<dbReference type="OrthoDB" id="2367685at2759"/>
<dbReference type="GeneID" id="64970976"/>
<reference evidence="3" key="2">
    <citation type="submission" date="2021-02" db="EMBL/GenBank/DDBJ databases">
        <title>Aspergillus puulaauensis MK2 genome sequence.</title>
        <authorList>
            <person name="Futagami T."/>
            <person name="Mori K."/>
            <person name="Kadooka C."/>
            <person name="Tanaka T."/>
        </authorList>
    </citation>
    <scope>NUCLEOTIDE SEQUENCE</scope>
    <source>
        <strain evidence="3">MK2</strain>
    </source>
</reference>
<feature type="domain" description="WW" evidence="2">
    <location>
        <begin position="13"/>
        <end position="47"/>
    </location>
</feature>
<dbReference type="KEGG" id="apuu:APUU_21403S"/>
<feature type="region of interest" description="Disordered" evidence="1">
    <location>
        <begin position="39"/>
        <end position="120"/>
    </location>
</feature>
<protein>
    <recommendedName>
        <fullName evidence="2">WW domain-containing protein</fullName>
    </recommendedName>
</protein>
<dbReference type="InterPro" id="IPR036020">
    <property type="entry name" value="WW_dom_sf"/>
</dbReference>
<dbReference type="Gene3D" id="2.20.70.10">
    <property type="match status" value="1"/>
</dbReference>
<organism evidence="3 4">
    <name type="scientific">Aspergillus puulaauensis</name>
    <dbReference type="NCBI Taxonomy" id="1220207"/>
    <lineage>
        <taxon>Eukaryota</taxon>
        <taxon>Fungi</taxon>
        <taxon>Dikarya</taxon>
        <taxon>Ascomycota</taxon>
        <taxon>Pezizomycotina</taxon>
        <taxon>Eurotiomycetes</taxon>
        <taxon>Eurotiomycetidae</taxon>
        <taxon>Eurotiales</taxon>
        <taxon>Aspergillaceae</taxon>
        <taxon>Aspergillus</taxon>
    </lineage>
</organism>
<dbReference type="AlphaFoldDB" id="A0A7R7XGG0"/>
<feature type="compositionally biased region" description="Basic and acidic residues" evidence="1">
    <location>
        <begin position="44"/>
        <end position="65"/>
    </location>
</feature>
<dbReference type="PROSITE" id="PS50020">
    <property type="entry name" value="WW_DOMAIN_2"/>
    <property type="match status" value="1"/>
</dbReference>
<dbReference type="SUPFAM" id="SSF51045">
    <property type="entry name" value="WW domain"/>
    <property type="match status" value="1"/>
</dbReference>
<evidence type="ECO:0000256" key="1">
    <source>
        <dbReference type="SAM" id="MobiDB-lite"/>
    </source>
</evidence>
<accession>A0A7R7XGG0</accession>
<evidence type="ECO:0000313" key="3">
    <source>
        <dbReference type="EMBL" id="BCS20971.1"/>
    </source>
</evidence>
<dbReference type="EMBL" id="AP024444">
    <property type="protein sequence ID" value="BCS20971.1"/>
    <property type="molecule type" value="Genomic_DNA"/>
</dbReference>
<gene>
    <name evidence="3" type="ORF">APUU_21403S</name>
</gene>
<feature type="compositionally biased region" description="Polar residues" evidence="1">
    <location>
        <begin position="89"/>
        <end position="102"/>
    </location>
</feature>
<name>A0A7R7XGG0_9EURO</name>
<keyword evidence="4" id="KW-1185">Reference proteome</keyword>
<reference evidence="3" key="1">
    <citation type="submission" date="2021-01" db="EMBL/GenBank/DDBJ databases">
        <authorList>
            <consortium name="Aspergillus puulaauensis MK2 genome sequencing consortium"/>
            <person name="Kazuki M."/>
            <person name="Futagami T."/>
        </authorList>
    </citation>
    <scope>NUCLEOTIDE SEQUENCE</scope>
    <source>
        <strain evidence="3">MK2</strain>
    </source>
</reference>
<dbReference type="SMART" id="SM00456">
    <property type="entry name" value="WW"/>
    <property type="match status" value="1"/>
</dbReference>
<proteinExistence type="predicted"/>
<evidence type="ECO:0000259" key="2">
    <source>
        <dbReference type="PROSITE" id="PS50020"/>
    </source>
</evidence>
<sequence length="120" mass="13876">MPSAHPAPQSTPPPLPEGWIQEWDKYHQRAYFVETKTGAAQWECPRDPRQSEKERESESEKHNLHDVYQQCNTNTTSHRPKKDSWRYDATNTSKPSEVSLSETGPWAPSDSEIDKVDRII</sequence>
<dbReference type="Proteomes" id="UP000654913">
    <property type="component" value="Chromosome 2"/>
</dbReference>
<evidence type="ECO:0000313" key="4">
    <source>
        <dbReference type="Proteomes" id="UP000654913"/>
    </source>
</evidence>
<dbReference type="RefSeq" id="XP_041553165.1">
    <property type="nucleotide sequence ID" value="XM_041700150.1"/>
</dbReference>
<dbReference type="InterPro" id="IPR001202">
    <property type="entry name" value="WW_dom"/>
</dbReference>
<dbReference type="Pfam" id="PF00397">
    <property type="entry name" value="WW"/>
    <property type="match status" value="1"/>
</dbReference>